<name>A0AAD3XXB5_NEPGR</name>
<reference evidence="1" key="1">
    <citation type="submission" date="2023-05" db="EMBL/GenBank/DDBJ databases">
        <title>Nepenthes gracilis genome sequencing.</title>
        <authorList>
            <person name="Fukushima K."/>
        </authorList>
    </citation>
    <scope>NUCLEOTIDE SEQUENCE</scope>
    <source>
        <strain evidence="1">SING2019-196</strain>
    </source>
</reference>
<dbReference type="EMBL" id="BSYO01000022">
    <property type="protein sequence ID" value="GMH20938.1"/>
    <property type="molecule type" value="Genomic_DNA"/>
</dbReference>
<evidence type="ECO:0000313" key="1">
    <source>
        <dbReference type="EMBL" id="GMH20938.1"/>
    </source>
</evidence>
<gene>
    <name evidence="1" type="ORF">Nepgr_022780</name>
</gene>
<dbReference type="Proteomes" id="UP001279734">
    <property type="component" value="Unassembled WGS sequence"/>
</dbReference>
<keyword evidence="2" id="KW-1185">Reference proteome</keyword>
<evidence type="ECO:0000313" key="2">
    <source>
        <dbReference type="Proteomes" id="UP001279734"/>
    </source>
</evidence>
<organism evidence="1 2">
    <name type="scientific">Nepenthes gracilis</name>
    <name type="common">Slender pitcher plant</name>
    <dbReference type="NCBI Taxonomy" id="150966"/>
    <lineage>
        <taxon>Eukaryota</taxon>
        <taxon>Viridiplantae</taxon>
        <taxon>Streptophyta</taxon>
        <taxon>Embryophyta</taxon>
        <taxon>Tracheophyta</taxon>
        <taxon>Spermatophyta</taxon>
        <taxon>Magnoliopsida</taxon>
        <taxon>eudicotyledons</taxon>
        <taxon>Gunneridae</taxon>
        <taxon>Pentapetalae</taxon>
        <taxon>Caryophyllales</taxon>
        <taxon>Nepenthaceae</taxon>
        <taxon>Nepenthes</taxon>
    </lineage>
</organism>
<protein>
    <submittedName>
        <fullName evidence="1">Uncharacterized protein</fullName>
    </submittedName>
</protein>
<sequence>MEVQGDMDDVVSTIPKDQISLLSKQFGQAKHSFAVSNEVQPDIQVRSSQDTLMGADPMARVNDALIPILIKLVEE</sequence>
<dbReference type="AlphaFoldDB" id="A0AAD3XXB5"/>
<comment type="caution">
    <text evidence="1">The sequence shown here is derived from an EMBL/GenBank/DDBJ whole genome shotgun (WGS) entry which is preliminary data.</text>
</comment>
<proteinExistence type="predicted"/>
<accession>A0AAD3XXB5</accession>